<evidence type="ECO:0000256" key="13">
    <source>
        <dbReference type="HAMAP-Rule" id="MF_00409"/>
    </source>
</evidence>
<evidence type="ECO:0000256" key="7">
    <source>
        <dbReference type="ARBA" id="ARBA00022679"/>
    </source>
</evidence>
<accession>A0AA37WYR1</accession>
<keyword evidence="10 13" id="KW-0067">ATP-binding</keyword>
<keyword evidence="15" id="KW-1185">Reference proteome</keyword>
<gene>
    <name evidence="13 14" type="primary">lpxK</name>
    <name evidence="14" type="ORF">GCM10010873_03550</name>
</gene>
<dbReference type="RefSeq" id="WP_284323604.1">
    <property type="nucleotide sequence ID" value="NZ_BSPP01000002.1"/>
</dbReference>
<evidence type="ECO:0000256" key="10">
    <source>
        <dbReference type="ARBA" id="ARBA00022840"/>
    </source>
</evidence>
<organism evidence="14 15">
    <name type="scientific">Cypionkella aquatica</name>
    <dbReference type="NCBI Taxonomy" id="1756042"/>
    <lineage>
        <taxon>Bacteria</taxon>
        <taxon>Pseudomonadati</taxon>
        <taxon>Pseudomonadota</taxon>
        <taxon>Alphaproteobacteria</taxon>
        <taxon>Rhodobacterales</taxon>
        <taxon>Paracoccaceae</taxon>
        <taxon>Cypionkella</taxon>
    </lineage>
</organism>
<comment type="pathway">
    <text evidence="2 13">Glycolipid biosynthesis; lipid IV(A) biosynthesis; lipid IV(A) from (3R)-3-hydroxytetradecanoyl-[acyl-carrier-protein] and UDP-N-acetyl-alpha-D-glucosamine: step 6/6.</text>
</comment>
<dbReference type="GO" id="GO:0009245">
    <property type="term" value="P:lipid A biosynthetic process"/>
    <property type="evidence" value="ECO:0007669"/>
    <property type="project" value="UniProtKB-UniRule"/>
</dbReference>
<evidence type="ECO:0000313" key="15">
    <source>
        <dbReference type="Proteomes" id="UP001157355"/>
    </source>
</evidence>
<comment type="similarity">
    <text evidence="13">Belongs to the LpxK family.</text>
</comment>
<evidence type="ECO:0000256" key="1">
    <source>
        <dbReference type="ARBA" id="ARBA00002274"/>
    </source>
</evidence>
<keyword evidence="7 13" id="KW-0808">Transferase</keyword>
<comment type="function">
    <text evidence="1 13">Transfers the gamma-phosphate of ATP to the 4'-position of a tetraacyldisaccharide 1-phosphate intermediate (termed DS-1-P) to form tetraacyldisaccharide 1,4'-bis-phosphate (lipid IVA).</text>
</comment>
<evidence type="ECO:0000256" key="5">
    <source>
        <dbReference type="ARBA" id="ARBA00022516"/>
    </source>
</evidence>
<keyword evidence="6 13" id="KW-0441">Lipid A biosynthesis</keyword>
<dbReference type="InterPro" id="IPR027417">
    <property type="entry name" value="P-loop_NTPase"/>
</dbReference>
<evidence type="ECO:0000256" key="6">
    <source>
        <dbReference type="ARBA" id="ARBA00022556"/>
    </source>
</evidence>
<evidence type="ECO:0000256" key="4">
    <source>
        <dbReference type="ARBA" id="ARBA00016436"/>
    </source>
</evidence>
<dbReference type="PANTHER" id="PTHR42724">
    <property type="entry name" value="TETRAACYLDISACCHARIDE 4'-KINASE"/>
    <property type="match status" value="1"/>
</dbReference>
<protein>
    <recommendedName>
        <fullName evidence="4 13">Tetraacyldisaccharide 4'-kinase</fullName>
        <ecNumber evidence="3 13">2.7.1.130</ecNumber>
    </recommendedName>
    <alternativeName>
        <fullName evidence="12 13">Lipid A 4'-kinase</fullName>
    </alternativeName>
</protein>
<evidence type="ECO:0000256" key="12">
    <source>
        <dbReference type="ARBA" id="ARBA00029757"/>
    </source>
</evidence>
<dbReference type="PANTHER" id="PTHR42724:SF1">
    <property type="entry name" value="TETRAACYLDISACCHARIDE 4'-KINASE, MITOCHONDRIAL-RELATED"/>
    <property type="match status" value="1"/>
</dbReference>
<dbReference type="HAMAP" id="MF_00409">
    <property type="entry name" value="LpxK"/>
    <property type="match status" value="1"/>
</dbReference>
<evidence type="ECO:0000256" key="8">
    <source>
        <dbReference type="ARBA" id="ARBA00022741"/>
    </source>
</evidence>
<keyword evidence="9 13" id="KW-0418">Kinase</keyword>
<dbReference type="EC" id="2.7.1.130" evidence="3 13"/>
<evidence type="ECO:0000256" key="11">
    <source>
        <dbReference type="ARBA" id="ARBA00023098"/>
    </source>
</evidence>
<keyword evidence="11 13" id="KW-0443">Lipid metabolism</keyword>
<dbReference type="Pfam" id="PF02606">
    <property type="entry name" value="LpxK"/>
    <property type="match status" value="1"/>
</dbReference>
<keyword evidence="8 13" id="KW-0547">Nucleotide-binding</keyword>
<dbReference type="SUPFAM" id="SSF52540">
    <property type="entry name" value="P-loop containing nucleoside triphosphate hydrolases"/>
    <property type="match status" value="1"/>
</dbReference>
<evidence type="ECO:0000256" key="3">
    <source>
        <dbReference type="ARBA" id="ARBA00012071"/>
    </source>
</evidence>
<name>A0AA37WYR1_9RHOB</name>
<dbReference type="AlphaFoldDB" id="A0AA37WYR1"/>
<dbReference type="Proteomes" id="UP001157355">
    <property type="component" value="Unassembled WGS sequence"/>
</dbReference>
<evidence type="ECO:0000313" key="14">
    <source>
        <dbReference type="EMBL" id="GLS85382.1"/>
    </source>
</evidence>
<dbReference type="GO" id="GO:0009244">
    <property type="term" value="P:lipopolysaccharide core region biosynthetic process"/>
    <property type="evidence" value="ECO:0007669"/>
    <property type="project" value="TreeGrafter"/>
</dbReference>
<comment type="catalytic activity">
    <reaction evidence="13">
        <text>a lipid A disaccharide + ATP = a lipid IVA + ADP + H(+)</text>
        <dbReference type="Rhea" id="RHEA:67840"/>
        <dbReference type="ChEBI" id="CHEBI:15378"/>
        <dbReference type="ChEBI" id="CHEBI:30616"/>
        <dbReference type="ChEBI" id="CHEBI:176343"/>
        <dbReference type="ChEBI" id="CHEBI:176425"/>
        <dbReference type="ChEBI" id="CHEBI:456216"/>
        <dbReference type="EC" id="2.7.1.130"/>
    </reaction>
</comment>
<dbReference type="GO" id="GO:0009029">
    <property type="term" value="F:lipid-A 4'-kinase activity"/>
    <property type="evidence" value="ECO:0007669"/>
    <property type="project" value="UniProtKB-UniRule"/>
</dbReference>
<feature type="binding site" evidence="13">
    <location>
        <begin position="54"/>
        <end position="61"/>
    </location>
    <ligand>
        <name>ATP</name>
        <dbReference type="ChEBI" id="CHEBI:30616"/>
    </ligand>
</feature>
<reference evidence="14 15" key="1">
    <citation type="journal article" date="2014" name="Int. J. Syst. Evol. Microbiol.">
        <title>Complete genome sequence of Corynebacterium casei LMG S-19264T (=DSM 44701T), isolated from a smear-ripened cheese.</title>
        <authorList>
            <consortium name="US DOE Joint Genome Institute (JGI-PGF)"/>
            <person name="Walter F."/>
            <person name="Albersmeier A."/>
            <person name="Kalinowski J."/>
            <person name="Ruckert C."/>
        </authorList>
    </citation>
    <scope>NUCLEOTIDE SEQUENCE [LARGE SCALE GENOMIC DNA]</scope>
    <source>
        <strain evidence="14 15">NBRC 111766</strain>
    </source>
</reference>
<sequence length="319" mass="34092">MRAPGFWRNPPERPGLWARVLAPLGWIYGWATARRLRQPGYKASVPVICIGNINAGGTGKTPTAIALVERLGARGRRVAVVSRGHGGSLTGPMRVDMARHRADQVGDEPLLLAAFCEVWVSKDRAAGVRAAEAAGVDVVLLDDGFQNPSVVKDLSIVVVDAAVGFGNGRCIPAGPLREPVEAGLKRADFVLAIGGDFAVEGVACLRGRLEVLAMGMAWTGERVLAFAGIGRPEKFFATLLGEGAVVVRGEALDDHQPLSEALLTRLEIEAFAKGAQLVTTEKDAVRLPEAFRARVLTLPVRLRIEDWAPLESAFDRLGI</sequence>
<dbReference type="InterPro" id="IPR003758">
    <property type="entry name" value="LpxK"/>
</dbReference>
<proteinExistence type="inferred from homology"/>
<dbReference type="NCBIfam" id="TIGR00682">
    <property type="entry name" value="lpxK"/>
    <property type="match status" value="1"/>
</dbReference>
<keyword evidence="5 13" id="KW-0444">Lipid biosynthesis</keyword>
<comment type="caution">
    <text evidence="14">The sequence shown here is derived from an EMBL/GenBank/DDBJ whole genome shotgun (WGS) entry which is preliminary data.</text>
</comment>
<dbReference type="GO" id="GO:0005886">
    <property type="term" value="C:plasma membrane"/>
    <property type="evidence" value="ECO:0007669"/>
    <property type="project" value="TreeGrafter"/>
</dbReference>
<evidence type="ECO:0000256" key="2">
    <source>
        <dbReference type="ARBA" id="ARBA00004870"/>
    </source>
</evidence>
<evidence type="ECO:0000256" key="9">
    <source>
        <dbReference type="ARBA" id="ARBA00022777"/>
    </source>
</evidence>
<dbReference type="EMBL" id="BSPP01000002">
    <property type="protein sequence ID" value="GLS85382.1"/>
    <property type="molecule type" value="Genomic_DNA"/>
</dbReference>
<dbReference type="GO" id="GO:0005524">
    <property type="term" value="F:ATP binding"/>
    <property type="evidence" value="ECO:0007669"/>
    <property type="project" value="UniProtKB-UniRule"/>
</dbReference>